<proteinExistence type="predicted"/>
<dbReference type="Pfam" id="PF00583">
    <property type="entry name" value="Acetyltransf_1"/>
    <property type="match status" value="1"/>
</dbReference>
<keyword evidence="2" id="KW-0812">Transmembrane</keyword>
<dbReference type="SUPFAM" id="SSF55729">
    <property type="entry name" value="Acyl-CoA N-acyltransferases (Nat)"/>
    <property type="match status" value="1"/>
</dbReference>
<organism evidence="4 5">
    <name type="scientific">Clonostachys byssicola</name>
    <dbReference type="NCBI Taxonomy" id="160290"/>
    <lineage>
        <taxon>Eukaryota</taxon>
        <taxon>Fungi</taxon>
        <taxon>Dikarya</taxon>
        <taxon>Ascomycota</taxon>
        <taxon>Pezizomycotina</taxon>
        <taxon>Sordariomycetes</taxon>
        <taxon>Hypocreomycetidae</taxon>
        <taxon>Hypocreales</taxon>
        <taxon>Bionectriaceae</taxon>
        <taxon>Clonostachys</taxon>
    </lineage>
</organism>
<feature type="compositionally biased region" description="Polar residues" evidence="1">
    <location>
        <begin position="66"/>
        <end position="81"/>
    </location>
</feature>
<feature type="region of interest" description="Disordered" evidence="1">
    <location>
        <begin position="66"/>
        <end position="127"/>
    </location>
</feature>
<reference evidence="4 5" key="2">
    <citation type="submission" date="2021-10" db="EMBL/GenBank/DDBJ databases">
        <authorList>
            <person name="Piombo E."/>
        </authorList>
    </citation>
    <scope>NUCLEOTIDE SEQUENCE [LARGE SCALE GENOMIC DNA]</scope>
</reference>
<feature type="transmembrane region" description="Helical" evidence="2">
    <location>
        <begin position="168"/>
        <end position="189"/>
    </location>
</feature>
<dbReference type="Proteomes" id="UP000754883">
    <property type="component" value="Unassembled WGS sequence"/>
</dbReference>
<keyword evidence="5" id="KW-1185">Reference proteome</keyword>
<reference evidence="5" key="1">
    <citation type="submission" date="2019-06" db="EMBL/GenBank/DDBJ databases">
        <authorList>
            <person name="Broberg M."/>
        </authorList>
    </citation>
    <scope>NUCLEOTIDE SEQUENCE [LARGE SCALE GENOMIC DNA]</scope>
</reference>
<gene>
    <name evidence="4" type="ORF">CBYS24578_00003191</name>
</gene>
<feature type="transmembrane region" description="Helical" evidence="2">
    <location>
        <begin position="195"/>
        <end position="216"/>
    </location>
</feature>
<dbReference type="InterPro" id="IPR016181">
    <property type="entry name" value="Acyl_CoA_acyltransferase"/>
</dbReference>
<feature type="compositionally biased region" description="Low complexity" evidence="1">
    <location>
        <begin position="82"/>
        <end position="105"/>
    </location>
</feature>
<protein>
    <recommendedName>
        <fullName evidence="3">N-acetyltransferase domain-containing protein</fullName>
    </recommendedName>
</protein>
<dbReference type="OrthoDB" id="5343688at2759"/>
<sequence>MDSNRFIQYQPQVGVRELDLSACHNPNSIAHKINSVPVVKGSTAFFTFLRANLVLSSSSCANTPQLEPMQTTASLPASFTKPSASTLRHSRSSSTSSISSNGSTGSRRRQRSPPSPTPSACSLDSLPLDDDIPPLSLEPLETTEDKVEGLRLVADSVAQMHQRAFSTVLFHPLCLAGYAATLAGLYQAFGTKSDLGSCIIVACGVTMSYILLVRYLTSGYIRLAEQTNWWSWMNGGSGAEGAEDVVLGARFGGSLIGALVLRLEPNPSLVGKKKSRGAALKRGGRGVIRAWTTRMKFRGEGVGSDLLKAAIKVTREKCGRDAEVGFAQEHANSTMVLPAMFNGSFRRDEILATKALQTAVSEWESTKRKR</sequence>
<evidence type="ECO:0000259" key="3">
    <source>
        <dbReference type="Pfam" id="PF00583"/>
    </source>
</evidence>
<name>A0A9N9UNL9_9HYPO</name>
<comment type="caution">
    <text evidence="4">The sequence shown here is derived from an EMBL/GenBank/DDBJ whole genome shotgun (WGS) entry which is preliminary data.</text>
</comment>
<evidence type="ECO:0000313" key="4">
    <source>
        <dbReference type="EMBL" id="CAG9997549.1"/>
    </source>
</evidence>
<evidence type="ECO:0000256" key="1">
    <source>
        <dbReference type="SAM" id="MobiDB-lite"/>
    </source>
</evidence>
<dbReference type="GO" id="GO:0016747">
    <property type="term" value="F:acyltransferase activity, transferring groups other than amino-acyl groups"/>
    <property type="evidence" value="ECO:0007669"/>
    <property type="project" value="InterPro"/>
</dbReference>
<evidence type="ECO:0000256" key="2">
    <source>
        <dbReference type="SAM" id="Phobius"/>
    </source>
</evidence>
<evidence type="ECO:0000313" key="5">
    <source>
        <dbReference type="Proteomes" id="UP000754883"/>
    </source>
</evidence>
<keyword evidence="2" id="KW-0472">Membrane</keyword>
<accession>A0A9N9UNL9</accession>
<keyword evidence="2" id="KW-1133">Transmembrane helix</keyword>
<dbReference type="EMBL" id="CABFNO020001546">
    <property type="protein sequence ID" value="CAG9997549.1"/>
    <property type="molecule type" value="Genomic_DNA"/>
</dbReference>
<feature type="domain" description="N-acetyltransferase" evidence="3">
    <location>
        <begin position="242"/>
        <end position="325"/>
    </location>
</feature>
<dbReference type="Gene3D" id="3.40.630.30">
    <property type="match status" value="1"/>
</dbReference>
<dbReference type="InterPro" id="IPR000182">
    <property type="entry name" value="GNAT_dom"/>
</dbReference>
<dbReference type="AlphaFoldDB" id="A0A9N9UNL9"/>